<keyword evidence="7 8" id="KW-0326">Glycosidase</keyword>
<name>A0ABX8T883_9HYPH</name>
<dbReference type="InterPro" id="IPR013738">
    <property type="entry name" value="Beta_galactosidase_Trimer"/>
</dbReference>
<evidence type="ECO:0000256" key="4">
    <source>
        <dbReference type="ARBA" id="ARBA00022723"/>
    </source>
</evidence>
<comment type="similarity">
    <text evidence="2 8">Belongs to the glycosyl hydrolase 42 family.</text>
</comment>
<evidence type="ECO:0000256" key="5">
    <source>
        <dbReference type="ARBA" id="ARBA00022801"/>
    </source>
</evidence>
<dbReference type="Proteomes" id="UP000826513">
    <property type="component" value="Chromosome 2"/>
</dbReference>
<evidence type="ECO:0000313" key="12">
    <source>
        <dbReference type="Proteomes" id="UP000826513"/>
    </source>
</evidence>
<dbReference type="RefSeq" id="WP_219275936.1">
    <property type="nucleotide sequence ID" value="NZ_CP072168.1"/>
</dbReference>
<dbReference type="Pfam" id="PF08532">
    <property type="entry name" value="Glyco_hydro_42M"/>
    <property type="match status" value="1"/>
</dbReference>
<keyword evidence="12" id="KW-1185">Reference proteome</keyword>
<dbReference type="Pfam" id="PF02449">
    <property type="entry name" value="Glyco_hydro_42"/>
    <property type="match status" value="1"/>
</dbReference>
<dbReference type="InterPro" id="IPR013529">
    <property type="entry name" value="Glyco_hydro_42_N"/>
</dbReference>
<dbReference type="CDD" id="cd03143">
    <property type="entry name" value="A4_beta-galactosidase_middle_domain"/>
    <property type="match status" value="1"/>
</dbReference>
<evidence type="ECO:0000256" key="8">
    <source>
        <dbReference type="PIRNR" id="PIRNR001084"/>
    </source>
</evidence>
<evidence type="ECO:0000259" key="9">
    <source>
        <dbReference type="Pfam" id="PF02449"/>
    </source>
</evidence>
<feature type="domain" description="Glycoside hydrolase family 42 N-terminal" evidence="9">
    <location>
        <begin position="27"/>
        <end position="399"/>
    </location>
</feature>
<dbReference type="EC" id="3.2.1.23" evidence="3 8"/>
<evidence type="ECO:0000256" key="2">
    <source>
        <dbReference type="ARBA" id="ARBA00005940"/>
    </source>
</evidence>
<dbReference type="PANTHER" id="PTHR36447">
    <property type="entry name" value="BETA-GALACTOSIDASE GANA"/>
    <property type="match status" value="1"/>
</dbReference>
<evidence type="ECO:0000256" key="6">
    <source>
        <dbReference type="ARBA" id="ARBA00022833"/>
    </source>
</evidence>
<evidence type="ECO:0000259" key="10">
    <source>
        <dbReference type="Pfam" id="PF08532"/>
    </source>
</evidence>
<feature type="domain" description="Beta-galactosidase trimerisation" evidence="10">
    <location>
        <begin position="438"/>
        <end position="644"/>
    </location>
</feature>
<evidence type="ECO:0000256" key="3">
    <source>
        <dbReference type="ARBA" id="ARBA00012756"/>
    </source>
</evidence>
<dbReference type="PANTHER" id="PTHR36447:SF2">
    <property type="entry name" value="BETA-GALACTOSIDASE YESZ"/>
    <property type="match status" value="1"/>
</dbReference>
<keyword evidence="4" id="KW-0479">Metal-binding</keyword>
<gene>
    <name evidence="11" type="ORF">J5285_14430</name>
</gene>
<sequence>MKRTKPAPLSAWRTLNLDDFLLGVPHYPEHVDESYWQRDADRMKEAGFNAVRMGEFAWHIWEPYEGKFEFDLFDRAIEGLGKTGISTILCTPTATPPRWMSMNYPEILRVDRKGRRASHGSRQHGDTTSPVLRQHSRRITKAMAEHYKDNPYVIGWQTDNELNTTESESFSDSATLAFRNFLRHKYETIDALNFAWGGHFWATAYDNFDQVVLPFPMAPSYLSPGHVQDYHRFLASATAAFQRDQVEILRATNPDWFIFHNLGNLTDIDFRGDFGKDLDFIGFDIYPMLYDEFRRDGGHAATQALKLDLCRSHTGNFIVPEQASGLGSQPAFTTMNPEPGEMRRMAMSSVSRGADGLMFFRWRPAHFGAEIYWMGLIDHDDVGRRRFEEAKHFARDVAKIKHKLLGTSVHMDIGIAGADFDNQEAHKTYPIGLPSPQDDATLLHRHCYERSISCGFIHPEDDLSRLKVLYIPHWVMWSEEWTPKVEAFVEAGGTLIVGAMTGTRDINNHIIREQAPGGALAKLCGVRVEEFGRITAKDGDGLFQKKGAEDGHYVPPHILPSSSSFRKYNIDIGGRTIEAEHLYELLELESDVELIATWSNRFAKDRAAITLRKVGKGQVIYLATYLTDDLVDALDDVVLANAGIEPLISGLPQGVEVVMRTAADRKLLFVLNTLETEQKLANLPAGMDLLSDTEITGTHTLEGYGCLIVELA</sequence>
<protein>
    <recommendedName>
        <fullName evidence="3 8">Beta-galactosidase</fullName>
        <shortName evidence="8">Beta-gal</shortName>
        <ecNumber evidence="3 8">3.2.1.23</ecNumber>
    </recommendedName>
</protein>
<reference evidence="11 12" key="1">
    <citation type="submission" date="2021-03" db="EMBL/GenBank/DDBJ databases">
        <title>Rapid diversification of plasmids in a genus of pathogenic and nitrogen fixing bacteria.</title>
        <authorList>
            <person name="Weisberg A.J."/>
            <person name="Miller M."/>
            <person name="Ream W."/>
            <person name="Grunwald N.J."/>
            <person name="Chang J.H."/>
        </authorList>
    </citation>
    <scope>NUCLEOTIDE SEQUENCE [LARGE SCALE GENOMIC DNA]</scope>
    <source>
        <strain evidence="11 12">AF3.44</strain>
    </source>
</reference>
<dbReference type="InterPro" id="IPR003476">
    <property type="entry name" value="Glyco_hydro_42"/>
</dbReference>
<accession>A0ABX8T883</accession>
<proteinExistence type="inferred from homology"/>
<keyword evidence="5 8" id="KW-0378">Hydrolase</keyword>
<keyword evidence="6" id="KW-0862">Zinc</keyword>
<dbReference type="PIRSF" id="PIRSF001084">
    <property type="entry name" value="B-galactosidase"/>
    <property type="match status" value="1"/>
</dbReference>
<evidence type="ECO:0000256" key="7">
    <source>
        <dbReference type="ARBA" id="ARBA00023295"/>
    </source>
</evidence>
<evidence type="ECO:0000256" key="1">
    <source>
        <dbReference type="ARBA" id="ARBA00001412"/>
    </source>
</evidence>
<dbReference type="EMBL" id="CP072168">
    <property type="protein sequence ID" value="QYA08634.1"/>
    <property type="molecule type" value="Genomic_DNA"/>
</dbReference>
<organism evidence="11 12">
    <name type="scientific">Agrobacterium larrymoorei</name>
    <dbReference type="NCBI Taxonomy" id="160699"/>
    <lineage>
        <taxon>Bacteria</taxon>
        <taxon>Pseudomonadati</taxon>
        <taxon>Pseudomonadota</taxon>
        <taxon>Alphaproteobacteria</taxon>
        <taxon>Hyphomicrobiales</taxon>
        <taxon>Rhizobiaceae</taxon>
        <taxon>Rhizobium/Agrobacterium group</taxon>
        <taxon>Agrobacterium</taxon>
    </lineage>
</organism>
<comment type="catalytic activity">
    <reaction evidence="1 8">
        <text>Hydrolysis of terminal non-reducing beta-D-galactose residues in beta-D-galactosides.</text>
        <dbReference type="EC" id="3.2.1.23"/>
    </reaction>
</comment>
<evidence type="ECO:0000313" key="11">
    <source>
        <dbReference type="EMBL" id="QYA08634.1"/>
    </source>
</evidence>